<proteinExistence type="predicted"/>
<dbReference type="EMBL" id="AP013058">
    <property type="protein sequence ID" value="BAN24641.1"/>
    <property type="molecule type" value="Genomic_DNA"/>
</dbReference>
<sequence length="264" mass="29618">MADRIYCPECYTPISRSPREKNFFSNGRSCCFTHRSTYRHVFCSLRTPVADGKKYLSEEDAKQAIAHDQLAIVHSFMQGKPVAPDTPAEPYDQSAVEEQDGPIAAVPIGRHRGETFALPSKITTVAGLCRRFDVNLFKYLVLPGVDVARKLSDVLVNIATVTEECDVPRLYYGTIQRSWNAGQFSRPDNIRMTRLRSHPQIPDFTIKVRAGEQEEKGIDDQSVGRLVLFWGKITANGVGLAASRLAWGEFALLPRKYEKLLAVQ</sequence>
<gene>
    <name evidence="1" type="ORF">BRPE64_ACDS28870</name>
</gene>
<reference evidence="1 2" key="1">
    <citation type="journal article" date="2013" name="Genome Announc.">
        <title>Complete Genome Sequence of Burkholderia sp. Strain RPE64, Bacterial Symbiont of the Bean Bug Riptortus pedestris.</title>
        <authorList>
            <person name="Shibata T.F."/>
            <person name="Maeda T."/>
            <person name="Nikoh N."/>
            <person name="Yamaguchi K."/>
            <person name="Oshima K."/>
            <person name="Hattori M."/>
            <person name="Nishiyama T."/>
            <person name="Hasebe M."/>
            <person name="Fukatsu T."/>
            <person name="Kikuchi Y."/>
            <person name="Shigenobu S."/>
        </authorList>
    </citation>
    <scope>NUCLEOTIDE SEQUENCE [LARGE SCALE GENOMIC DNA]</scope>
</reference>
<dbReference type="HOGENOM" id="CLU_088846_0_0_4"/>
<name>R4WZ21_9BURK</name>
<dbReference type="KEGG" id="buo:BRPE64_ACDS28870"/>
<evidence type="ECO:0000313" key="1">
    <source>
        <dbReference type="EMBL" id="BAN24641.1"/>
    </source>
</evidence>
<evidence type="ECO:0000313" key="2">
    <source>
        <dbReference type="Proteomes" id="UP000013966"/>
    </source>
</evidence>
<reference evidence="1 2" key="2">
    <citation type="journal article" date="2018" name="Int. J. Syst. Evol. Microbiol.">
        <title>Burkholderia insecticola sp. nov., a gut symbiotic bacterium of the bean bug Riptortus pedestris.</title>
        <authorList>
            <person name="Takeshita K."/>
            <person name="Tamaki H."/>
            <person name="Ohbayashi T."/>
            <person name="Meng X.-Y."/>
            <person name="Sone T."/>
            <person name="Mitani Y."/>
            <person name="Peeters C."/>
            <person name="Kikuchi Y."/>
            <person name="Vandamme P."/>
        </authorList>
    </citation>
    <scope>NUCLEOTIDE SEQUENCE [LARGE SCALE GENOMIC DNA]</scope>
    <source>
        <strain evidence="1">RPE64</strain>
    </source>
</reference>
<dbReference type="AlphaFoldDB" id="R4WZ21"/>
<organism evidence="1 2">
    <name type="scientific">Caballeronia insecticola</name>
    <dbReference type="NCBI Taxonomy" id="758793"/>
    <lineage>
        <taxon>Bacteria</taxon>
        <taxon>Pseudomonadati</taxon>
        <taxon>Pseudomonadota</taxon>
        <taxon>Betaproteobacteria</taxon>
        <taxon>Burkholderiales</taxon>
        <taxon>Burkholderiaceae</taxon>
        <taxon>Caballeronia</taxon>
    </lineage>
</organism>
<dbReference type="Proteomes" id="UP000013966">
    <property type="component" value="Chromosome 1"/>
</dbReference>
<keyword evidence="2" id="KW-1185">Reference proteome</keyword>
<dbReference type="PATRIC" id="fig|758793.3.peg.2893"/>
<protein>
    <submittedName>
        <fullName evidence="1">Uncharacterized protein</fullName>
    </submittedName>
</protein>
<accession>R4WZ21</accession>